<comment type="function">
    <text evidence="3">DNA-binding protein that binds to both single- and double-stranded DNA. Binds preferentially to UV-damaged DNA. May be involved in DNA-metabolic processes.</text>
</comment>
<name>A0AAW0FHT8_9APHY</name>
<reference evidence="5 6" key="1">
    <citation type="submission" date="2022-09" db="EMBL/GenBank/DDBJ databases">
        <authorList>
            <person name="Palmer J.M."/>
        </authorList>
    </citation>
    <scope>NUCLEOTIDE SEQUENCE [LARGE SCALE GENOMIC DNA]</scope>
    <source>
        <strain evidence="5 6">DSM 7382</strain>
    </source>
</reference>
<evidence type="ECO:0000313" key="5">
    <source>
        <dbReference type="EMBL" id="KAK7681000.1"/>
    </source>
</evidence>
<dbReference type="InterPro" id="IPR050853">
    <property type="entry name" value="WD_repeat_DNA-damage-binding"/>
</dbReference>
<keyword evidence="6" id="KW-1185">Reference proteome</keyword>
<dbReference type="Proteomes" id="UP001385951">
    <property type="component" value="Unassembled WGS sequence"/>
</dbReference>
<keyword evidence="2" id="KW-0677">Repeat</keyword>
<evidence type="ECO:0000313" key="6">
    <source>
        <dbReference type="Proteomes" id="UP001385951"/>
    </source>
</evidence>
<organism evidence="5 6">
    <name type="scientific">Cerrena zonata</name>
    <dbReference type="NCBI Taxonomy" id="2478898"/>
    <lineage>
        <taxon>Eukaryota</taxon>
        <taxon>Fungi</taxon>
        <taxon>Dikarya</taxon>
        <taxon>Basidiomycota</taxon>
        <taxon>Agaricomycotina</taxon>
        <taxon>Agaricomycetes</taxon>
        <taxon>Polyporales</taxon>
        <taxon>Cerrenaceae</taxon>
        <taxon>Cerrena</taxon>
    </lineage>
</organism>
<feature type="compositionally biased region" description="Basic and acidic residues" evidence="4">
    <location>
        <begin position="78"/>
        <end position="102"/>
    </location>
</feature>
<evidence type="ECO:0000256" key="1">
    <source>
        <dbReference type="ARBA" id="ARBA00022574"/>
    </source>
</evidence>
<proteinExistence type="inferred from homology"/>
<gene>
    <name evidence="5" type="ORF">QCA50_015836</name>
</gene>
<dbReference type="GO" id="GO:2000001">
    <property type="term" value="P:regulation of DNA damage checkpoint"/>
    <property type="evidence" value="ECO:0007669"/>
    <property type="project" value="TreeGrafter"/>
</dbReference>
<evidence type="ECO:0000256" key="2">
    <source>
        <dbReference type="ARBA" id="ARBA00022737"/>
    </source>
</evidence>
<dbReference type="InterPro" id="IPR015943">
    <property type="entry name" value="WD40/YVTN_repeat-like_dom_sf"/>
</dbReference>
<evidence type="ECO:0000256" key="3">
    <source>
        <dbReference type="RuleBase" id="RU365004"/>
    </source>
</evidence>
<keyword evidence="3" id="KW-0227">DNA damage</keyword>
<dbReference type="EMBL" id="JASBNA010000044">
    <property type="protein sequence ID" value="KAK7681000.1"/>
    <property type="molecule type" value="Genomic_DNA"/>
</dbReference>
<comment type="similarity">
    <text evidence="3">Belongs to the WD repeat DDB2/WDR76 family.</text>
</comment>
<keyword evidence="3" id="KW-0238">DNA-binding</keyword>
<dbReference type="AlphaFoldDB" id="A0AAW0FHT8"/>
<evidence type="ECO:0000256" key="4">
    <source>
        <dbReference type="SAM" id="MobiDB-lite"/>
    </source>
</evidence>
<comment type="caution">
    <text evidence="5">The sequence shown here is derived from an EMBL/GenBank/DDBJ whole genome shotgun (WGS) entry which is preliminary data.</text>
</comment>
<dbReference type="GO" id="GO:0005634">
    <property type="term" value="C:nucleus"/>
    <property type="evidence" value="ECO:0007669"/>
    <property type="project" value="TreeGrafter"/>
</dbReference>
<feature type="region of interest" description="Disordered" evidence="4">
    <location>
        <begin position="29"/>
        <end position="102"/>
    </location>
</feature>
<sequence>MAPLSDFEKQRQANIKRNKDLLRQLELDSLTDSISRDAKNAIEASKPPRKKTKTQASQRKPKGEQVPERRSRRLRGVNLDDKESKEYQEQLKKEEEARQRKQELQELRQTRLYGDFKLIDLVTDKLGALKNEDKVIKKESVKLEEDESPVKEEDEEEISNDDEVLQLLKQLGDKFSAGDFYEIIKKKSIDYNDKVLASKRKEFDNLKVFERFDPLDIRITQERISSINFHPSKTDRVITAGDKAGHVGIWAVDAKSNNEYEPVITTLKPHGKTFA</sequence>
<dbReference type="Gene3D" id="2.130.10.10">
    <property type="entry name" value="YVTN repeat-like/Quinoprotein amine dehydrogenase"/>
    <property type="match status" value="1"/>
</dbReference>
<dbReference type="PANTHER" id="PTHR14773">
    <property type="entry name" value="WD REPEAT-CONTAINING PROTEIN 76"/>
    <property type="match status" value="1"/>
</dbReference>
<dbReference type="GO" id="GO:0003677">
    <property type="term" value="F:DNA binding"/>
    <property type="evidence" value="ECO:0007669"/>
    <property type="project" value="UniProtKB-UniRule"/>
</dbReference>
<dbReference type="PANTHER" id="PTHR14773:SF0">
    <property type="entry name" value="WD REPEAT-CONTAINING PROTEIN 76"/>
    <property type="match status" value="1"/>
</dbReference>
<dbReference type="GO" id="GO:0006974">
    <property type="term" value="P:DNA damage response"/>
    <property type="evidence" value="ECO:0007669"/>
    <property type="project" value="UniProtKB-KW"/>
</dbReference>
<accession>A0AAW0FHT8</accession>
<protein>
    <recommendedName>
        <fullName evidence="3">DNA damage-binding protein CMR1</fullName>
    </recommendedName>
</protein>
<keyword evidence="1 3" id="KW-0853">WD repeat</keyword>